<evidence type="ECO:0000256" key="6">
    <source>
        <dbReference type="ARBA" id="ARBA00023136"/>
    </source>
</evidence>
<evidence type="ECO:0000313" key="10">
    <source>
        <dbReference type="EMBL" id="GLX84296.1"/>
    </source>
</evidence>
<evidence type="ECO:0000256" key="1">
    <source>
        <dbReference type="ARBA" id="ARBA00004442"/>
    </source>
</evidence>
<dbReference type="PANTHER" id="PTHR30026:SF20">
    <property type="entry name" value="OUTER MEMBRANE PROTEIN TOLC"/>
    <property type="match status" value="1"/>
</dbReference>
<evidence type="ECO:0000256" key="7">
    <source>
        <dbReference type="ARBA" id="ARBA00023237"/>
    </source>
</evidence>
<keyword evidence="7" id="KW-0998">Cell outer membrane</keyword>
<proteinExistence type="inferred from homology"/>
<feature type="chain" id="PRO_5046385248" evidence="9">
    <location>
        <begin position="21"/>
        <end position="445"/>
    </location>
</feature>
<evidence type="ECO:0000256" key="4">
    <source>
        <dbReference type="ARBA" id="ARBA00022452"/>
    </source>
</evidence>
<dbReference type="InterPro" id="IPR003423">
    <property type="entry name" value="OMP_efflux"/>
</dbReference>
<dbReference type="InterPro" id="IPR058622">
    <property type="entry name" value="TolC"/>
</dbReference>
<dbReference type="EMBL" id="BSSV01000001">
    <property type="protein sequence ID" value="GLX84296.1"/>
    <property type="molecule type" value="Genomic_DNA"/>
</dbReference>
<keyword evidence="3" id="KW-0813">Transport</keyword>
<organism evidence="10 11">
    <name type="scientific">Thalassotalea loyana</name>
    <dbReference type="NCBI Taxonomy" id="280483"/>
    <lineage>
        <taxon>Bacteria</taxon>
        <taxon>Pseudomonadati</taxon>
        <taxon>Pseudomonadota</taxon>
        <taxon>Gammaproteobacteria</taxon>
        <taxon>Alteromonadales</taxon>
        <taxon>Colwelliaceae</taxon>
        <taxon>Thalassotalea</taxon>
    </lineage>
</organism>
<gene>
    <name evidence="10" type="primary">tolC</name>
    <name evidence="10" type="ORF">tloyanaT_05480</name>
</gene>
<evidence type="ECO:0000313" key="11">
    <source>
        <dbReference type="Proteomes" id="UP001157134"/>
    </source>
</evidence>
<comment type="subcellular location">
    <subcellularLocation>
        <location evidence="1">Cell outer membrane</location>
    </subcellularLocation>
</comment>
<dbReference type="PANTHER" id="PTHR30026">
    <property type="entry name" value="OUTER MEMBRANE PROTEIN TOLC"/>
    <property type="match status" value="1"/>
</dbReference>
<dbReference type="SUPFAM" id="SSF56954">
    <property type="entry name" value="Outer membrane efflux proteins (OEP)"/>
    <property type="match status" value="1"/>
</dbReference>
<protein>
    <submittedName>
        <fullName evidence="10">Outer membrane channel protein TolC</fullName>
    </submittedName>
</protein>
<keyword evidence="9" id="KW-0732">Signal</keyword>
<keyword evidence="11" id="KW-1185">Reference proteome</keyword>
<dbReference type="NCBIfam" id="TIGR01844">
    <property type="entry name" value="type_I_sec_TolC"/>
    <property type="match status" value="1"/>
</dbReference>
<dbReference type="Pfam" id="PF02321">
    <property type="entry name" value="OEP"/>
    <property type="match status" value="2"/>
</dbReference>
<sequence length="445" mass="47937">MKTKLLSVMIGLASVGVGFSAQSSNILENYQLALANDPVILKAQAEFEASKEGITQARSVLLPQINAFASAGMSSSESYVTDLGQTVDTDVDNTTWGASLSMQLYHHDTWLKLDNAKKSAHLSDLTYQSAKQDLIVRVANAYFGVLSAQDDLEFANAEQKAIERQLEQTKQRFSVGLTAITDVHEAQAQFDSAVTAVIQAENQLASASETLREITNVYPRDLDILDTNRFSASAPAPTSADEWQQVAESKNLEILGQKVSVDISKENINIARSGHYPTLDLTARYQDSDNTIDNGIPDPRLNSSSIGVQLNVPIYSGGAISSSVRQAQSLYVASSQGLQSTQRGVVRNTRNAYNTVIATVSAIKALEQSVVSAESALKATEAGFEVGTRTIVDVLQSTRNLYNAKRNLSSTRYSYINAILALKRSAGTITDADITAIQAGLMPAS</sequence>
<accession>A0ABQ6H840</accession>
<keyword evidence="5" id="KW-0812">Transmembrane</keyword>
<comment type="similarity">
    <text evidence="2">Belongs to the outer membrane factor (OMF) (TC 1.B.17) family.</text>
</comment>
<dbReference type="RefSeq" id="WP_284295844.1">
    <property type="nucleotide sequence ID" value="NZ_BSSV01000001.1"/>
</dbReference>
<keyword evidence="4" id="KW-1134">Transmembrane beta strand</keyword>
<evidence type="ECO:0000256" key="3">
    <source>
        <dbReference type="ARBA" id="ARBA00022448"/>
    </source>
</evidence>
<dbReference type="Gene3D" id="1.20.1600.10">
    <property type="entry name" value="Outer membrane efflux proteins (OEP)"/>
    <property type="match status" value="1"/>
</dbReference>
<evidence type="ECO:0000256" key="2">
    <source>
        <dbReference type="ARBA" id="ARBA00007613"/>
    </source>
</evidence>
<feature type="signal peptide" evidence="9">
    <location>
        <begin position="1"/>
        <end position="20"/>
    </location>
</feature>
<name>A0ABQ6H840_9GAMM</name>
<evidence type="ECO:0000256" key="9">
    <source>
        <dbReference type="SAM" id="SignalP"/>
    </source>
</evidence>
<keyword evidence="8" id="KW-0175">Coiled coil</keyword>
<dbReference type="Proteomes" id="UP001157134">
    <property type="component" value="Unassembled WGS sequence"/>
</dbReference>
<comment type="caution">
    <text evidence="10">The sequence shown here is derived from an EMBL/GenBank/DDBJ whole genome shotgun (WGS) entry which is preliminary data.</text>
</comment>
<dbReference type="InterPro" id="IPR010130">
    <property type="entry name" value="T1SS_OMP_TolC"/>
</dbReference>
<keyword evidence="6" id="KW-0472">Membrane</keyword>
<reference evidence="10 11" key="1">
    <citation type="submission" date="2023-03" db="EMBL/GenBank/DDBJ databases">
        <title>Thalassotalea loyana LMG 22536T draft genome sequence.</title>
        <authorList>
            <person name="Sawabe T."/>
        </authorList>
    </citation>
    <scope>NUCLEOTIDE SEQUENCE [LARGE SCALE GENOMIC DNA]</scope>
    <source>
        <strain evidence="10 11">LMG 22536</strain>
    </source>
</reference>
<evidence type="ECO:0000256" key="5">
    <source>
        <dbReference type="ARBA" id="ARBA00022692"/>
    </source>
</evidence>
<dbReference type="InterPro" id="IPR051906">
    <property type="entry name" value="TolC-like"/>
</dbReference>
<feature type="coiled-coil region" evidence="8">
    <location>
        <begin position="145"/>
        <end position="172"/>
    </location>
</feature>
<evidence type="ECO:0000256" key="8">
    <source>
        <dbReference type="SAM" id="Coils"/>
    </source>
</evidence>
<dbReference type="NCBIfam" id="NF007002">
    <property type="entry name" value="PRK09465.1"/>
    <property type="match status" value="1"/>
</dbReference>